<keyword evidence="6" id="KW-0560">Oxidoreductase</keyword>
<evidence type="ECO:0000259" key="7">
    <source>
        <dbReference type="Pfam" id="PF04321"/>
    </source>
</evidence>
<dbReference type="InterPro" id="IPR005913">
    <property type="entry name" value="dTDP_dehydrorham_reduct"/>
</dbReference>
<comment type="catalytic activity">
    <reaction evidence="5">
        <text>dTDP-beta-L-rhamnose + NADP(+) = dTDP-4-dehydro-beta-L-rhamnose + NADPH + H(+)</text>
        <dbReference type="Rhea" id="RHEA:21796"/>
        <dbReference type="ChEBI" id="CHEBI:15378"/>
        <dbReference type="ChEBI" id="CHEBI:57510"/>
        <dbReference type="ChEBI" id="CHEBI:57783"/>
        <dbReference type="ChEBI" id="CHEBI:58349"/>
        <dbReference type="ChEBI" id="CHEBI:62830"/>
        <dbReference type="EC" id="1.1.1.133"/>
    </reaction>
</comment>
<dbReference type="NCBIfam" id="TIGR01214">
    <property type="entry name" value="rmlD"/>
    <property type="match status" value="1"/>
</dbReference>
<proteinExistence type="inferred from homology"/>
<dbReference type="Gene3D" id="3.90.25.10">
    <property type="entry name" value="UDP-galactose 4-epimerase, domain 1"/>
    <property type="match status" value="1"/>
</dbReference>
<dbReference type="EC" id="1.1.1.133" evidence="3 6"/>
<dbReference type="Gene3D" id="3.40.50.720">
    <property type="entry name" value="NAD(P)-binding Rossmann-like Domain"/>
    <property type="match status" value="1"/>
</dbReference>
<dbReference type="RefSeq" id="WP_338397145.1">
    <property type="nucleotide sequence ID" value="NZ_AP025292.1"/>
</dbReference>
<accession>A0ABM7VGC4</accession>
<keyword evidence="6" id="KW-0521">NADP</keyword>
<evidence type="ECO:0000256" key="3">
    <source>
        <dbReference type="ARBA" id="ARBA00012929"/>
    </source>
</evidence>
<evidence type="ECO:0000256" key="6">
    <source>
        <dbReference type="RuleBase" id="RU364082"/>
    </source>
</evidence>
<dbReference type="EMBL" id="AP025292">
    <property type="protein sequence ID" value="BDD00016.1"/>
    <property type="molecule type" value="Genomic_DNA"/>
</dbReference>
<comment type="pathway">
    <text evidence="1 6">Carbohydrate biosynthesis; dTDP-L-rhamnose biosynthesis.</text>
</comment>
<protein>
    <recommendedName>
        <fullName evidence="4 6">dTDP-4-dehydrorhamnose reductase</fullName>
        <ecNumber evidence="3 6">1.1.1.133</ecNumber>
    </recommendedName>
</protein>
<dbReference type="CDD" id="cd05254">
    <property type="entry name" value="dTDP_HR_like_SDR_e"/>
    <property type="match status" value="1"/>
</dbReference>
<evidence type="ECO:0000256" key="2">
    <source>
        <dbReference type="ARBA" id="ARBA00010944"/>
    </source>
</evidence>
<dbReference type="PANTHER" id="PTHR10491:SF4">
    <property type="entry name" value="METHIONINE ADENOSYLTRANSFERASE 2 SUBUNIT BETA"/>
    <property type="match status" value="1"/>
</dbReference>
<dbReference type="Proteomes" id="UP001354989">
    <property type="component" value="Chromosome"/>
</dbReference>
<comment type="similarity">
    <text evidence="2 6">Belongs to the dTDP-4-dehydrorhamnose reductase family.</text>
</comment>
<organism evidence="8 9">
    <name type="scientific">Persicobacter psychrovividus</name>
    <dbReference type="NCBI Taxonomy" id="387638"/>
    <lineage>
        <taxon>Bacteria</taxon>
        <taxon>Pseudomonadati</taxon>
        <taxon>Bacteroidota</taxon>
        <taxon>Cytophagia</taxon>
        <taxon>Cytophagales</taxon>
        <taxon>Persicobacteraceae</taxon>
        <taxon>Persicobacter</taxon>
    </lineage>
</organism>
<evidence type="ECO:0000256" key="5">
    <source>
        <dbReference type="ARBA" id="ARBA00048200"/>
    </source>
</evidence>
<evidence type="ECO:0000313" key="9">
    <source>
        <dbReference type="Proteomes" id="UP001354989"/>
    </source>
</evidence>
<evidence type="ECO:0000313" key="8">
    <source>
        <dbReference type="EMBL" id="BDD00016.1"/>
    </source>
</evidence>
<dbReference type="InterPro" id="IPR036291">
    <property type="entry name" value="NAD(P)-bd_dom_sf"/>
</dbReference>
<dbReference type="SUPFAM" id="SSF51735">
    <property type="entry name" value="NAD(P)-binding Rossmann-fold domains"/>
    <property type="match status" value="1"/>
</dbReference>
<evidence type="ECO:0000256" key="1">
    <source>
        <dbReference type="ARBA" id="ARBA00004781"/>
    </source>
</evidence>
<gene>
    <name evidence="8" type="ORF">PEPS_22960</name>
</gene>
<sequence>MKILVTGANGQLGSELQALATTTGWEWTFTDREELDITDRSAVLSFFQQQQFTHCVNCAAYTAVDKAEEDKDLTLLLNATAVEYLAEACKEFGAELIQISTDFVFDGKAHLPLKEDQAVDPVNHYGFTKWKGEQAATDLMSNVVVIRTSWLYSRFGNNFVKTMQRLGKERDTLGVIVDQVGTPTNAADLADAIVQVIPQLVKDHTFGGIYHYSNEGVASWYDFAHEIFHQSNITVDLKPLATFQFPTPAARPHYSVMDKSKIKETFGIAIAHWKDSLKICIDQLAN</sequence>
<dbReference type="Pfam" id="PF04321">
    <property type="entry name" value="RmlD_sub_bind"/>
    <property type="match status" value="1"/>
</dbReference>
<comment type="function">
    <text evidence="6">Catalyzes the reduction of dTDP-6-deoxy-L-lyxo-4-hexulose to yield dTDP-L-rhamnose.</text>
</comment>
<keyword evidence="9" id="KW-1185">Reference proteome</keyword>
<evidence type="ECO:0000256" key="4">
    <source>
        <dbReference type="ARBA" id="ARBA00017099"/>
    </source>
</evidence>
<reference evidence="8 9" key="1">
    <citation type="submission" date="2021-12" db="EMBL/GenBank/DDBJ databases">
        <title>Genome sequencing of bacteria with rrn-lacking chromosome and rrn-plasmid.</title>
        <authorList>
            <person name="Anda M."/>
            <person name="Iwasaki W."/>
        </authorList>
    </citation>
    <scope>NUCLEOTIDE SEQUENCE [LARGE SCALE GENOMIC DNA]</scope>
    <source>
        <strain evidence="8 9">NBRC 101262</strain>
    </source>
</reference>
<feature type="domain" description="RmlD-like substrate binding" evidence="7">
    <location>
        <begin position="1"/>
        <end position="284"/>
    </location>
</feature>
<dbReference type="PANTHER" id="PTHR10491">
    <property type="entry name" value="DTDP-4-DEHYDRORHAMNOSE REDUCTASE"/>
    <property type="match status" value="1"/>
</dbReference>
<name>A0ABM7VGC4_9BACT</name>
<dbReference type="InterPro" id="IPR029903">
    <property type="entry name" value="RmlD-like-bd"/>
</dbReference>